<dbReference type="EMBL" id="LCTW02000142">
    <property type="protein sequence ID" value="KXX77887.1"/>
    <property type="molecule type" value="Genomic_DNA"/>
</dbReference>
<comment type="caution">
    <text evidence="3">The sequence shown here is derived from an EMBL/GenBank/DDBJ whole genome shotgun (WGS) entry which is preliminary data.</text>
</comment>
<proteinExistence type="predicted"/>
<dbReference type="InterPro" id="IPR013087">
    <property type="entry name" value="Znf_C2H2_type"/>
</dbReference>
<dbReference type="VEuPathDB" id="FungiDB:MMYC01_201907"/>
<dbReference type="STRING" id="100816.A0A175WAX3"/>
<gene>
    <name evidence="3" type="ORF">MMYC01_201907</name>
    <name evidence="2" type="ORF">MMYC01_205780</name>
</gene>
<feature type="domain" description="C2H2-type" evidence="1">
    <location>
        <begin position="286"/>
        <end position="314"/>
    </location>
</feature>
<feature type="domain" description="C2H2-type" evidence="1">
    <location>
        <begin position="251"/>
        <end position="277"/>
    </location>
</feature>
<protein>
    <submittedName>
        <fullName evidence="3">Zinc finger protein AEBP2</fullName>
    </submittedName>
</protein>
<dbReference type="VEuPathDB" id="FungiDB:MMYC01_205780"/>
<dbReference type="Gene3D" id="3.30.160.60">
    <property type="entry name" value="Classic Zinc Finger"/>
    <property type="match status" value="1"/>
</dbReference>
<keyword evidence="4" id="KW-1185">Reference proteome</keyword>
<dbReference type="Proteomes" id="UP000078237">
    <property type="component" value="Unassembled WGS sequence"/>
</dbReference>
<accession>A0A175WAX3</accession>
<dbReference type="AlphaFoldDB" id="A0A175WAX3"/>
<organism evidence="3 4">
    <name type="scientific">Madurella mycetomatis</name>
    <dbReference type="NCBI Taxonomy" id="100816"/>
    <lineage>
        <taxon>Eukaryota</taxon>
        <taxon>Fungi</taxon>
        <taxon>Dikarya</taxon>
        <taxon>Ascomycota</taxon>
        <taxon>Pezizomycotina</taxon>
        <taxon>Sordariomycetes</taxon>
        <taxon>Sordariomycetidae</taxon>
        <taxon>Sordariales</taxon>
        <taxon>Sordariales incertae sedis</taxon>
        <taxon>Madurella</taxon>
    </lineage>
</organism>
<reference evidence="3 4" key="3">
    <citation type="submission" date="2016-01" db="EMBL/GenBank/DDBJ databases">
        <title>Madurella mycetomatis genome sequencing.</title>
        <authorList>
            <person name="Van De Sande W."/>
        </authorList>
    </citation>
    <scope>NUCLEOTIDE SEQUENCE [LARGE SCALE GENOMIC DNA]</scope>
    <source>
        <strain evidence="3">Mm55</strain>
        <strain evidence="4">mm55</strain>
    </source>
</reference>
<evidence type="ECO:0000313" key="4">
    <source>
        <dbReference type="Proteomes" id="UP000078237"/>
    </source>
</evidence>
<reference evidence="3" key="1">
    <citation type="submission" date="2015-06" db="EMBL/GenBank/DDBJ databases">
        <authorList>
            <person name="Hoefler B.C."/>
            <person name="Straight P.D."/>
        </authorList>
    </citation>
    <scope>NUCLEOTIDE SEQUENCE [LARGE SCALE GENOMIC DNA]</scope>
    <source>
        <strain evidence="3">Mm55</strain>
    </source>
</reference>
<evidence type="ECO:0000313" key="2">
    <source>
        <dbReference type="EMBL" id="KXX77887.1"/>
    </source>
</evidence>
<dbReference type="SMART" id="SM00355">
    <property type="entry name" value="ZnF_C2H2"/>
    <property type="match status" value="2"/>
</dbReference>
<sequence>MQRSSSQSTTYTVGSSYTASTDLTDYSSFGQSPIEGPSTSLYQFPYAQPQDADHLLSATGSQYQHSDRRLPQDLQLSSPLQLFNSSFGSIEGAARQATEYARTLIDRQGSYGLAGLSIVTSEAVEEALWRLQEQGQDSSPRAAVQDVLHQHLYYHFRDMGQLQSDPSIALEEAAYQLQLRLQGPEALDICYYAIVTILAQLARDLEACEEYPDADSSLLVPHRSPTTTPTPASTRTARATIAAAAGEKERYPCLVEGCKQKGFSRSADLDRHYKMVHVDDEKKKKYMCDYRKCPRHDTPFFRQDHFRDHLRLYHKEDLLRRGTKPDREWWRSRSDRAMFSGWWRCNRCLVVRVEQAKNGFVCPGCGNPCEAERRRERERMGMM</sequence>
<name>A0A175WAX3_9PEZI</name>
<evidence type="ECO:0000313" key="3">
    <source>
        <dbReference type="EMBL" id="KXX80857.1"/>
    </source>
</evidence>
<evidence type="ECO:0000259" key="1">
    <source>
        <dbReference type="SMART" id="SM00355"/>
    </source>
</evidence>
<reference evidence="4" key="2">
    <citation type="submission" date="2015-06" db="EMBL/GenBank/DDBJ databases">
        <authorList>
            <person name="van de Sande W.W.J."/>
        </authorList>
    </citation>
    <scope>NUCLEOTIDE SEQUENCE [LARGE SCALE GENOMIC DNA]</scope>
    <source>
        <strain evidence="4">mm55</strain>
    </source>
</reference>
<dbReference type="OrthoDB" id="2687452at2759"/>
<dbReference type="EMBL" id="LCTW02000049">
    <property type="protein sequence ID" value="KXX80857.1"/>
    <property type="molecule type" value="Genomic_DNA"/>
</dbReference>